<evidence type="ECO:0000313" key="1">
    <source>
        <dbReference type="EMBL" id="EMG22492.1"/>
    </source>
</evidence>
<sequence>MVGDRFLLDYLKGKHSDSIVFQYLNEQERTWKRKCKEMELF</sequence>
<name>M3IPF0_LEPIT</name>
<dbReference type="EMBL" id="AFMD02000207">
    <property type="protein sequence ID" value="EMG22492.1"/>
    <property type="molecule type" value="Genomic_DNA"/>
</dbReference>
<reference evidence="1 2" key="1">
    <citation type="submission" date="2013-02" db="EMBL/GenBank/DDBJ databases">
        <authorList>
            <person name="Harkins D.M."/>
            <person name="Durkin A.S."/>
            <person name="Brinkac L.M."/>
            <person name="Haft D.H."/>
            <person name="Selengut J.D."/>
            <person name="Sanka R."/>
            <person name="DePew J."/>
            <person name="Purushe J."/>
            <person name="Tulsiani S.M."/>
            <person name="Graham G.C."/>
            <person name="Burns M.-A."/>
            <person name="Dohnt M.F."/>
            <person name="Smythe L.D."/>
            <person name="McKay D.B."/>
            <person name="Craig S.B."/>
            <person name="Vinetz J.M."/>
            <person name="Sutton G.G."/>
            <person name="Nierman W.C."/>
            <person name="Fouts D.E."/>
        </authorList>
    </citation>
    <scope>NUCLEOTIDE SEQUENCE [LARGE SCALE GENOMIC DNA]</scope>
    <source>
        <strain evidence="1 2">LT2050</strain>
    </source>
</reference>
<gene>
    <name evidence="1" type="ORF">LEP1GSC150_0663</name>
</gene>
<proteinExistence type="predicted"/>
<evidence type="ECO:0000313" key="2">
    <source>
        <dbReference type="Proteomes" id="UP000011778"/>
    </source>
</evidence>
<dbReference type="Proteomes" id="UP000011778">
    <property type="component" value="Unassembled WGS sequence"/>
</dbReference>
<dbReference type="AlphaFoldDB" id="M3IPF0"/>
<protein>
    <submittedName>
        <fullName evidence="1">Uncharacterized protein</fullName>
    </submittedName>
</protein>
<organism evidence="1 2">
    <name type="scientific">Leptospira interrogans serovar Copenhageni str. LT2050</name>
    <dbReference type="NCBI Taxonomy" id="1001598"/>
    <lineage>
        <taxon>Bacteria</taxon>
        <taxon>Pseudomonadati</taxon>
        <taxon>Spirochaetota</taxon>
        <taxon>Spirochaetia</taxon>
        <taxon>Leptospirales</taxon>
        <taxon>Leptospiraceae</taxon>
        <taxon>Leptospira</taxon>
    </lineage>
</organism>
<accession>M3IPF0</accession>
<comment type="caution">
    <text evidence="1">The sequence shown here is derived from an EMBL/GenBank/DDBJ whole genome shotgun (WGS) entry which is preliminary data.</text>
</comment>